<dbReference type="PANTHER" id="PTHR13696">
    <property type="entry name" value="P-LOOP CONTAINING NUCLEOSIDE TRIPHOSPHATE HYDROLASE"/>
    <property type="match status" value="1"/>
</dbReference>
<dbReference type="PIRSF" id="PIRSF009320">
    <property type="entry name" value="Nuc_binding_HP_1000"/>
    <property type="match status" value="1"/>
</dbReference>
<dbReference type="Gene3D" id="3.40.50.300">
    <property type="entry name" value="P-loop containing nucleotide triphosphate hydrolases"/>
    <property type="match status" value="1"/>
</dbReference>
<dbReference type="InterPro" id="IPR050678">
    <property type="entry name" value="DNA_Partitioning_ATPase"/>
</dbReference>
<protein>
    <submittedName>
        <fullName evidence="1">Stability/partitioning determinant</fullName>
    </submittedName>
</protein>
<dbReference type="Pfam" id="PF07015">
    <property type="entry name" value="VirC1"/>
    <property type="match status" value="1"/>
</dbReference>
<accession>A0A031JKR2</accession>
<dbReference type="SUPFAM" id="SSF52540">
    <property type="entry name" value="P-loop containing nucleoside triphosphate hydrolases"/>
    <property type="match status" value="1"/>
</dbReference>
<dbReference type="AlphaFoldDB" id="A0A031JKR2"/>
<proteinExistence type="predicted"/>
<reference evidence="1 2" key="1">
    <citation type="submission" date="2014-03" db="EMBL/GenBank/DDBJ databases">
        <title>Whole genome sequence of Novosphingobium resinovorum KF1.</title>
        <authorList>
            <person name="Gan H.M."/>
            <person name="Gan H.Y."/>
            <person name="Chew T.H."/>
            <person name="Savka M.A."/>
        </authorList>
    </citation>
    <scope>NUCLEOTIDE SEQUENCE [LARGE SCALE GENOMIC DNA]</scope>
    <source>
        <strain evidence="1 2">KF1</strain>
    </source>
</reference>
<dbReference type="Proteomes" id="UP000024329">
    <property type="component" value="Unassembled WGS sequence"/>
</dbReference>
<evidence type="ECO:0000313" key="2">
    <source>
        <dbReference type="Proteomes" id="UP000024329"/>
    </source>
</evidence>
<comment type="caution">
    <text evidence="1">The sequence shown here is derived from an EMBL/GenBank/DDBJ whole genome shotgun (WGS) entry which is preliminary data.</text>
</comment>
<dbReference type="PANTHER" id="PTHR13696:SF96">
    <property type="entry name" value="COBQ_COBB_MIND_PARA NUCLEOTIDE BINDING DOMAIN-CONTAINING PROTEIN"/>
    <property type="match status" value="1"/>
</dbReference>
<dbReference type="InterPro" id="IPR009744">
    <property type="entry name" value="VirC1"/>
</dbReference>
<dbReference type="eggNOG" id="COG1192">
    <property type="taxonomic scope" value="Bacteria"/>
</dbReference>
<dbReference type="RefSeq" id="WP_008829214.1">
    <property type="nucleotide sequence ID" value="NZ_JFYZ01000042.1"/>
</dbReference>
<dbReference type="CDD" id="cd02042">
    <property type="entry name" value="ParAB_family"/>
    <property type="match status" value="1"/>
</dbReference>
<dbReference type="EMBL" id="JFYZ01000042">
    <property type="protein sequence ID" value="EZP74679.1"/>
    <property type="molecule type" value="Genomic_DNA"/>
</dbReference>
<evidence type="ECO:0000313" key="1">
    <source>
        <dbReference type="EMBL" id="EZP74679.1"/>
    </source>
</evidence>
<dbReference type="PATRIC" id="fig|158500.4.peg.4818"/>
<organism evidence="1 2">
    <name type="scientific">Novosphingobium resinovorum</name>
    <dbReference type="NCBI Taxonomy" id="158500"/>
    <lineage>
        <taxon>Bacteria</taxon>
        <taxon>Pseudomonadati</taxon>
        <taxon>Pseudomonadota</taxon>
        <taxon>Alphaproteobacteria</taxon>
        <taxon>Sphingomonadales</taxon>
        <taxon>Sphingomonadaceae</taxon>
        <taxon>Novosphingobium</taxon>
    </lineage>
</organism>
<dbReference type="InterPro" id="IPR027417">
    <property type="entry name" value="P-loop_NTPase"/>
</dbReference>
<sequence>MPVITIAQSKGGAGKTTLALALASEFEALGGSVFMLDADRQNSLLNWYRDRMNADRGGEGRITVEDASQLRDADIGPAIARARDAAQLVIVDSEGTSNFKTAYAAMDSDFVVIPTRSSRLDLERTVETSDMLGKMCGGVPYRVLITQTGQVARSKAEWEIDSQISNALPTFNEQMHTLDAFRAMSNYRMTLAEVEAAGLAKTEKARRIAQGILADILSEIQNKEAVNA</sequence>
<name>A0A031JKR2_9SPHN</name>
<gene>
    <name evidence="1" type="ORF">BV97_04744</name>
</gene>